<dbReference type="Proteomes" id="UP000051131">
    <property type="component" value="Unassembled WGS sequence"/>
</dbReference>
<dbReference type="GO" id="GO:0008234">
    <property type="term" value="F:cysteine-type peptidase activity"/>
    <property type="evidence" value="ECO:0007669"/>
    <property type="project" value="UniProtKB-KW"/>
</dbReference>
<dbReference type="SUPFAM" id="SSF118010">
    <property type="entry name" value="TM1457-like"/>
    <property type="match status" value="1"/>
</dbReference>
<evidence type="ECO:0000256" key="6">
    <source>
        <dbReference type="ARBA" id="ARBA00044538"/>
    </source>
</evidence>
<evidence type="ECO:0000313" key="8">
    <source>
        <dbReference type="Proteomes" id="UP000051131"/>
    </source>
</evidence>
<dbReference type="AlphaFoldDB" id="A0A0R2CHI9"/>
<dbReference type="EMBL" id="AYZE01000014">
    <property type="protein sequence ID" value="KRM91096.1"/>
    <property type="molecule type" value="Genomic_DNA"/>
</dbReference>
<keyword evidence="4" id="KW-0788">Thiol protease</keyword>
<dbReference type="Pfam" id="PF04327">
    <property type="entry name" value="Peptidase_Prp"/>
    <property type="match status" value="1"/>
</dbReference>
<evidence type="ECO:0000256" key="3">
    <source>
        <dbReference type="ARBA" id="ARBA00022801"/>
    </source>
</evidence>
<dbReference type="GO" id="GO:0006508">
    <property type="term" value="P:proteolysis"/>
    <property type="evidence" value="ECO:0007669"/>
    <property type="project" value="UniProtKB-KW"/>
</dbReference>
<dbReference type="STRING" id="1423729.FC80_GL001093"/>
<accession>A0A0R2CHI9</accession>
<reference evidence="7 8" key="1">
    <citation type="journal article" date="2015" name="Genome Announc.">
        <title>Expanding the biotechnology potential of lactobacilli through comparative genomics of 213 strains and associated genera.</title>
        <authorList>
            <person name="Sun Z."/>
            <person name="Harris H.M."/>
            <person name="McCann A."/>
            <person name="Guo C."/>
            <person name="Argimon S."/>
            <person name="Zhang W."/>
            <person name="Yang X."/>
            <person name="Jeffery I.B."/>
            <person name="Cooney J.C."/>
            <person name="Kagawa T.F."/>
            <person name="Liu W."/>
            <person name="Song Y."/>
            <person name="Salvetti E."/>
            <person name="Wrobel A."/>
            <person name="Rasinkangas P."/>
            <person name="Parkhill J."/>
            <person name="Rea M.C."/>
            <person name="O'Sullivan O."/>
            <person name="Ritari J."/>
            <person name="Douillard F.P."/>
            <person name="Paul Ross R."/>
            <person name="Yang R."/>
            <person name="Briner A.E."/>
            <person name="Felis G.E."/>
            <person name="de Vos W.M."/>
            <person name="Barrangou R."/>
            <person name="Klaenhammer T.R."/>
            <person name="Caufield P.W."/>
            <person name="Cui Y."/>
            <person name="Zhang H."/>
            <person name="O'Toole P.W."/>
        </authorList>
    </citation>
    <scope>NUCLEOTIDE SEQUENCE [LARGE SCALE GENOMIC DNA]</scope>
    <source>
        <strain evidence="7 8">DSM 21116</strain>
    </source>
</reference>
<evidence type="ECO:0000256" key="5">
    <source>
        <dbReference type="ARBA" id="ARBA00044503"/>
    </source>
</evidence>
<dbReference type="Gene3D" id="3.30.70.1490">
    <property type="entry name" value="Cysteine protease Prp"/>
    <property type="match status" value="1"/>
</dbReference>
<dbReference type="PANTHER" id="PTHR39178">
    <property type="entry name" value="HYPOTHETICAL RIBOSOME-ASSOCIATED PROTEIN"/>
    <property type="match status" value="1"/>
</dbReference>
<gene>
    <name evidence="7" type="ORF">FC80_GL001093</name>
</gene>
<keyword evidence="1" id="KW-0690">Ribosome biogenesis</keyword>
<keyword evidence="8" id="KW-1185">Reference proteome</keyword>
<evidence type="ECO:0000313" key="7">
    <source>
        <dbReference type="EMBL" id="KRM91096.1"/>
    </source>
</evidence>
<evidence type="ECO:0000256" key="4">
    <source>
        <dbReference type="ARBA" id="ARBA00022807"/>
    </source>
</evidence>
<proteinExistence type="inferred from homology"/>
<comment type="similarity">
    <text evidence="5">Belongs to the Prp family.</text>
</comment>
<dbReference type="InterPro" id="IPR007422">
    <property type="entry name" value="Peptidase_Prp"/>
</dbReference>
<comment type="caution">
    <text evidence="7">The sequence shown here is derived from an EMBL/GenBank/DDBJ whole genome shotgun (WGS) entry which is preliminary data.</text>
</comment>
<keyword evidence="3" id="KW-0378">Hydrolase</keyword>
<evidence type="ECO:0000256" key="2">
    <source>
        <dbReference type="ARBA" id="ARBA00022670"/>
    </source>
</evidence>
<dbReference type="PANTHER" id="PTHR39178:SF1">
    <property type="entry name" value="RIBOSOMAL-PROCESSING CYSTEINE PROTEASE PRP"/>
    <property type="match status" value="1"/>
</dbReference>
<keyword evidence="2" id="KW-0645">Protease</keyword>
<sequence>MIQMIKVSFIYKENQLTGFELKGHAESGEYGQDIVCAAVSVLSISTVNGLEQLAKADIRVDSNEQEGGFMQVELAESAIGNAAAQLLLANFKLGISDVAISYSDYIKIMKDKS</sequence>
<dbReference type="PATRIC" id="fig|1423729.3.peg.1107"/>
<dbReference type="GO" id="GO:0042254">
    <property type="term" value="P:ribosome biogenesis"/>
    <property type="evidence" value="ECO:0007669"/>
    <property type="project" value="UniProtKB-KW"/>
</dbReference>
<protein>
    <recommendedName>
        <fullName evidence="6">Ribosomal processing cysteine protease Prp</fullName>
    </recommendedName>
</protein>
<organism evidence="7 8">
    <name type="scientific">Liquorilactobacillus cacaonum DSM 21116</name>
    <dbReference type="NCBI Taxonomy" id="1423729"/>
    <lineage>
        <taxon>Bacteria</taxon>
        <taxon>Bacillati</taxon>
        <taxon>Bacillota</taxon>
        <taxon>Bacilli</taxon>
        <taxon>Lactobacillales</taxon>
        <taxon>Lactobacillaceae</taxon>
        <taxon>Liquorilactobacillus</taxon>
    </lineage>
</organism>
<dbReference type="InterPro" id="IPR036764">
    <property type="entry name" value="Peptidase_Prp_sf"/>
</dbReference>
<name>A0A0R2CHI9_9LACO</name>
<evidence type="ECO:0000256" key="1">
    <source>
        <dbReference type="ARBA" id="ARBA00022517"/>
    </source>
</evidence>
<dbReference type="CDD" id="cd16332">
    <property type="entry name" value="Prp-like"/>
    <property type="match status" value="1"/>
</dbReference>